<protein>
    <submittedName>
        <fullName evidence="4">Putative glycerol-3-phosphate cytidyltransferase</fullName>
    </submittedName>
</protein>
<dbReference type="Gene3D" id="3.40.50.620">
    <property type="entry name" value="HUPs"/>
    <property type="match status" value="1"/>
</dbReference>
<dbReference type="KEGG" id="ecc:c3696"/>
<dbReference type="HOGENOM" id="CLU_034585_2_2_6"/>
<dbReference type="PANTHER" id="PTHR43793">
    <property type="entry name" value="FAD SYNTHASE"/>
    <property type="match status" value="1"/>
</dbReference>
<dbReference type="AlphaFoldDB" id="A0A0H2VCB7"/>
<name>A0A0H2VCB7_ECOL6</name>
<feature type="domain" description="Cytidyltransferase-like" evidence="3">
    <location>
        <begin position="9"/>
        <end position="125"/>
    </location>
</feature>
<dbReference type="EMBL" id="AE014075">
    <property type="protein sequence ID" value="AAN82144.1"/>
    <property type="molecule type" value="Genomic_DNA"/>
</dbReference>
<keyword evidence="5" id="KW-1185">Reference proteome</keyword>
<dbReference type="Pfam" id="PF01467">
    <property type="entry name" value="CTP_transf_like"/>
    <property type="match status" value="1"/>
</dbReference>
<dbReference type="InterPro" id="IPR050385">
    <property type="entry name" value="Archaeal_FAD_synthase"/>
</dbReference>
<proteinExistence type="predicted"/>
<accession>A0A0H2VCB7</accession>
<reference evidence="4 5" key="1">
    <citation type="journal article" date="2002" name="Proc. Natl. Acad. Sci. U.S.A.">
        <title>Extensive mosaic structure revealed by the complete genome sequence of uropathogenic Escherichia coli.</title>
        <authorList>
            <person name="Welch R.A."/>
            <person name="Burland V."/>
            <person name="Plunkett G.III."/>
            <person name="Redford P."/>
            <person name="Roesch P."/>
            <person name="Rasko D."/>
            <person name="Buckles E.L."/>
            <person name="Liou S.R."/>
            <person name="Boutin A."/>
            <person name="Hackett J."/>
            <person name="Stroud D."/>
            <person name="Mayhew G.F."/>
            <person name="Rose D.J."/>
            <person name="Zhou S."/>
            <person name="Schwartz D.C."/>
            <person name="Perna N.T."/>
            <person name="Mobley H.L."/>
            <person name="Donnenberg M.S."/>
            <person name="Blattner F.R."/>
        </authorList>
    </citation>
    <scope>NUCLEOTIDE SEQUENCE [LARGE SCALE GENOMIC DNA]</scope>
    <source>
        <strain evidence="5">CFT073 / ATCC 700928 / UPEC</strain>
    </source>
</reference>
<dbReference type="InterPro" id="IPR004821">
    <property type="entry name" value="Cyt_trans-like"/>
</dbReference>
<evidence type="ECO:0000313" key="5">
    <source>
        <dbReference type="Proteomes" id="UP000001410"/>
    </source>
</evidence>
<keyword evidence="2" id="KW-0548">Nucleotidyltransferase</keyword>
<evidence type="ECO:0000313" key="4">
    <source>
        <dbReference type="EMBL" id="AAN82144.1"/>
    </source>
</evidence>
<dbReference type="SMR" id="A0A0H2VCB7"/>
<evidence type="ECO:0000256" key="2">
    <source>
        <dbReference type="ARBA" id="ARBA00022695"/>
    </source>
</evidence>
<dbReference type="Proteomes" id="UP000001410">
    <property type="component" value="Chromosome"/>
</dbReference>
<dbReference type="eggNOG" id="COG0615">
    <property type="taxonomic scope" value="Bacteria"/>
</dbReference>
<dbReference type="GO" id="GO:0016779">
    <property type="term" value="F:nucleotidyltransferase activity"/>
    <property type="evidence" value="ECO:0007669"/>
    <property type="project" value="UniProtKB-KW"/>
</dbReference>
<dbReference type="PANTHER" id="PTHR43793:SF1">
    <property type="entry name" value="FAD SYNTHASE"/>
    <property type="match status" value="1"/>
</dbReference>
<keyword evidence="1 4" id="KW-0808">Transferase</keyword>
<dbReference type="NCBIfam" id="TIGR00125">
    <property type="entry name" value="cyt_tran_rel"/>
    <property type="match status" value="1"/>
</dbReference>
<organism evidence="4 5">
    <name type="scientific">Escherichia coli O6:H1 (strain CFT073 / ATCC 700928 / UPEC)</name>
    <dbReference type="NCBI Taxonomy" id="199310"/>
    <lineage>
        <taxon>Bacteria</taxon>
        <taxon>Pseudomonadati</taxon>
        <taxon>Pseudomonadota</taxon>
        <taxon>Gammaproteobacteria</taxon>
        <taxon>Enterobacterales</taxon>
        <taxon>Enterobacteriaceae</taxon>
        <taxon>Escherichia</taxon>
    </lineage>
</organism>
<dbReference type="InterPro" id="IPR014729">
    <property type="entry name" value="Rossmann-like_a/b/a_fold"/>
</dbReference>
<gene>
    <name evidence="4" type="ordered locus">c3696</name>
</gene>
<evidence type="ECO:0000259" key="3">
    <source>
        <dbReference type="Pfam" id="PF01467"/>
    </source>
</evidence>
<sequence length="135" mass="15867">MELKMRKVITFGTFDVLHIGHINILKRAKKMGDYLIVGVSSDYLNFSKKQRYPVYPETERLEIIRSLKFVDEVFIEESLELKGEYIKKFKADILVMGDDWLGRFDEYKELCEVSYLPRTVGISTTELISQIKRYG</sequence>
<dbReference type="STRING" id="199310.c3696"/>
<evidence type="ECO:0000256" key="1">
    <source>
        <dbReference type="ARBA" id="ARBA00022679"/>
    </source>
</evidence>
<dbReference type="SUPFAM" id="SSF52374">
    <property type="entry name" value="Nucleotidylyl transferase"/>
    <property type="match status" value="1"/>
</dbReference>